<reference evidence="2 3" key="1">
    <citation type="journal article" date="2016" name="Nat. Microbiol.">
        <title>The Mouse Intestinal Bacterial Collection (miBC) provides host-specific insight into cultured diversity and functional potential of the gut microbiota.</title>
        <authorList>
            <person name="Lagkouvardos I."/>
            <person name="Pukall R."/>
            <person name="Abt B."/>
            <person name="Foesel B.U."/>
            <person name="Meier-Kolthoff J.P."/>
            <person name="Kumar N."/>
            <person name="Bresciani A."/>
            <person name="Martinez I."/>
            <person name="Just S."/>
            <person name="Ziegler C."/>
            <person name="Brugiroux S."/>
            <person name="Garzetti D."/>
            <person name="Wenning M."/>
            <person name="Bui T.P."/>
            <person name="Wang J."/>
            <person name="Hugenholtz F."/>
            <person name="Plugge C.M."/>
            <person name="Peterson D.A."/>
            <person name="Hornef M.W."/>
            <person name="Baines J.F."/>
            <person name="Smidt H."/>
            <person name="Walter J."/>
            <person name="Kristiansen K."/>
            <person name="Nielsen H.B."/>
            <person name="Haller D."/>
            <person name="Overmann J."/>
            <person name="Stecher B."/>
            <person name="Clavel T."/>
        </authorList>
    </citation>
    <scope>NUCLEOTIDE SEQUENCE [LARGE SCALE GENOMIC DNA]</scope>
    <source>
        <strain evidence="2 3">DSM 28560</strain>
    </source>
</reference>
<dbReference type="InterPro" id="IPR014202">
    <property type="entry name" value="Spore_II_R"/>
</dbReference>
<proteinExistence type="predicted"/>
<dbReference type="AlphaFoldDB" id="A0A4R4FFF3"/>
<sequence length="226" mass="25921">MREEIEKRYRKKQLICVILGVCIALILTGSIVSRRMKVVDAKVRETQEKLAGEVFRFHVLANSDSEEDQALKLNVRDAVLAYMKADMKDGTDGEPTAEDTKSWARNHLEEIEEKAEEVIREEGYSYGAEANVQFCHFPDKTYGDITFPEGDYEALRIVIGEGKGHNWWCVLYPNLCFMSTTCAVVSDEGKEELKEVLTDDEYEMVTATSDFKIKWFFFGGDEKEDR</sequence>
<accession>A0A4R4FFF3</accession>
<protein>
    <submittedName>
        <fullName evidence="2">Stage II sporulation protein R</fullName>
    </submittedName>
</protein>
<dbReference type="RefSeq" id="WP_132276939.1">
    <property type="nucleotide sequence ID" value="NZ_JAOBST010000010.1"/>
</dbReference>
<keyword evidence="1" id="KW-0472">Membrane</keyword>
<dbReference type="NCBIfam" id="TIGR02837">
    <property type="entry name" value="spore_II_R"/>
    <property type="match status" value="1"/>
</dbReference>
<name>A0A4R4FFF3_9FIRM</name>
<dbReference type="Proteomes" id="UP000295710">
    <property type="component" value="Unassembled WGS sequence"/>
</dbReference>
<keyword evidence="1" id="KW-0812">Transmembrane</keyword>
<feature type="transmembrane region" description="Helical" evidence="1">
    <location>
        <begin position="12"/>
        <end position="32"/>
    </location>
</feature>
<keyword evidence="3" id="KW-1185">Reference proteome</keyword>
<evidence type="ECO:0000256" key="1">
    <source>
        <dbReference type="SAM" id="Phobius"/>
    </source>
</evidence>
<organism evidence="2 3">
    <name type="scientific">Extibacter muris</name>
    <dbReference type="NCBI Taxonomy" id="1796622"/>
    <lineage>
        <taxon>Bacteria</taxon>
        <taxon>Bacillati</taxon>
        <taxon>Bacillota</taxon>
        <taxon>Clostridia</taxon>
        <taxon>Lachnospirales</taxon>
        <taxon>Lachnospiraceae</taxon>
        <taxon>Extibacter</taxon>
    </lineage>
</organism>
<dbReference type="Pfam" id="PF09551">
    <property type="entry name" value="Spore_II_R"/>
    <property type="match status" value="1"/>
</dbReference>
<comment type="caution">
    <text evidence="2">The sequence shown here is derived from an EMBL/GenBank/DDBJ whole genome shotgun (WGS) entry which is preliminary data.</text>
</comment>
<gene>
    <name evidence="2" type="primary">spoIIR</name>
    <name evidence="2" type="ORF">E1963_07975</name>
</gene>
<keyword evidence="1" id="KW-1133">Transmembrane helix</keyword>
<evidence type="ECO:0000313" key="2">
    <source>
        <dbReference type="EMBL" id="TDA22158.1"/>
    </source>
</evidence>
<dbReference type="EMBL" id="SMMX01000005">
    <property type="protein sequence ID" value="TDA22158.1"/>
    <property type="molecule type" value="Genomic_DNA"/>
</dbReference>
<evidence type="ECO:0000313" key="3">
    <source>
        <dbReference type="Proteomes" id="UP000295710"/>
    </source>
</evidence>